<reference evidence="3 4" key="1">
    <citation type="submission" date="2019-11" db="EMBL/GenBank/DDBJ databases">
        <authorList>
            <person name="Zhang J."/>
            <person name="Sun C."/>
        </authorList>
    </citation>
    <scope>NUCLEOTIDE SEQUENCE [LARGE SCALE GENOMIC DNA]</scope>
    <source>
        <strain evidence="4">sp2</strain>
    </source>
</reference>
<proteinExistence type="predicted"/>
<evidence type="ECO:0000256" key="1">
    <source>
        <dbReference type="ARBA" id="ARBA00023284"/>
    </source>
</evidence>
<dbReference type="PANTHER" id="PTHR42852">
    <property type="entry name" value="THIOL:DISULFIDE INTERCHANGE PROTEIN DSBE"/>
    <property type="match status" value="1"/>
</dbReference>
<dbReference type="KEGG" id="ghl:GM160_09685"/>
<keyword evidence="4" id="KW-1185">Reference proteome</keyword>
<accession>A0A6I6D4U1</accession>
<keyword evidence="1" id="KW-0676">Redox-active center</keyword>
<dbReference type="EMBL" id="CP046415">
    <property type="protein sequence ID" value="QGT79135.1"/>
    <property type="molecule type" value="Genomic_DNA"/>
</dbReference>
<dbReference type="PANTHER" id="PTHR42852:SF13">
    <property type="entry name" value="PROTEIN DIPZ"/>
    <property type="match status" value="1"/>
</dbReference>
<evidence type="ECO:0000313" key="3">
    <source>
        <dbReference type="EMBL" id="QGT79135.1"/>
    </source>
</evidence>
<protein>
    <submittedName>
        <fullName evidence="3">Redoxin domain-containing protein</fullName>
    </submittedName>
</protein>
<dbReference type="InterPro" id="IPR000866">
    <property type="entry name" value="AhpC/TSA"/>
</dbReference>
<gene>
    <name evidence="3" type="ORF">GM160_09685</name>
</gene>
<dbReference type="InterPro" id="IPR017937">
    <property type="entry name" value="Thioredoxin_CS"/>
</dbReference>
<name>A0A6I6D4U1_9GAMM</name>
<evidence type="ECO:0000259" key="2">
    <source>
        <dbReference type="PROSITE" id="PS51352"/>
    </source>
</evidence>
<dbReference type="InterPro" id="IPR029058">
    <property type="entry name" value="AB_hydrolase_fold"/>
</dbReference>
<dbReference type="InterPro" id="IPR036249">
    <property type="entry name" value="Thioredoxin-like_sf"/>
</dbReference>
<dbReference type="AlphaFoldDB" id="A0A6I6D4U1"/>
<dbReference type="GO" id="GO:0016209">
    <property type="term" value="F:antioxidant activity"/>
    <property type="evidence" value="ECO:0007669"/>
    <property type="project" value="InterPro"/>
</dbReference>
<dbReference type="InterPro" id="IPR013766">
    <property type="entry name" value="Thioredoxin_domain"/>
</dbReference>
<dbReference type="SUPFAM" id="SSF53474">
    <property type="entry name" value="alpha/beta-Hydrolases"/>
    <property type="match status" value="1"/>
</dbReference>
<dbReference type="PROSITE" id="PS00194">
    <property type="entry name" value="THIOREDOXIN_1"/>
    <property type="match status" value="1"/>
</dbReference>
<dbReference type="SUPFAM" id="SSF52833">
    <property type="entry name" value="Thioredoxin-like"/>
    <property type="match status" value="1"/>
</dbReference>
<dbReference type="Gene3D" id="3.40.30.10">
    <property type="entry name" value="Glutaredoxin"/>
    <property type="match status" value="1"/>
</dbReference>
<dbReference type="InterPro" id="IPR050553">
    <property type="entry name" value="Thioredoxin_ResA/DsbE_sf"/>
</dbReference>
<feature type="domain" description="Thioredoxin" evidence="2">
    <location>
        <begin position="307"/>
        <end position="446"/>
    </location>
</feature>
<dbReference type="Proteomes" id="UP000427716">
    <property type="component" value="Chromosome"/>
</dbReference>
<evidence type="ECO:0000313" key="4">
    <source>
        <dbReference type="Proteomes" id="UP000427716"/>
    </source>
</evidence>
<dbReference type="GO" id="GO:0015036">
    <property type="term" value="F:disulfide oxidoreductase activity"/>
    <property type="evidence" value="ECO:0007669"/>
    <property type="project" value="UniProtKB-ARBA"/>
</dbReference>
<organism evidence="3 4">
    <name type="scientific">Guyparkeria halophila</name>
    <dbReference type="NCBI Taxonomy" id="47960"/>
    <lineage>
        <taxon>Bacteria</taxon>
        <taxon>Pseudomonadati</taxon>
        <taxon>Pseudomonadota</taxon>
        <taxon>Gammaproteobacteria</taxon>
        <taxon>Chromatiales</taxon>
        <taxon>Thioalkalibacteraceae</taxon>
        <taxon>Guyparkeria</taxon>
    </lineage>
</organism>
<dbReference type="CDD" id="cd02966">
    <property type="entry name" value="TlpA_like_family"/>
    <property type="match status" value="1"/>
</dbReference>
<dbReference type="PROSITE" id="PS51352">
    <property type="entry name" value="THIOREDOXIN_2"/>
    <property type="match status" value="1"/>
</dbReference>
<dbReference type="Pfam" id="PF00578">
    <property type="entry name" value="AhpC-TSA"/>
    <property type="match status" value="1"/>
</dbReference>
<sequence>MRAVTRRTAMKWGVRMAWHQGLLAVLLVMLVGPARAELAIPLGEGGDQLDVRVIEPPQGAPEDGPLVLWVVNQYGDLPGPESVALALARRGATVWMVDVMDSLFLPRSDVNVRNIDGEPVGSLIQRAVEAGRPTVVVAADRMAVPTLRGMRWWQERSDDPEALAGGVLIFPSLYRGAPVAGEEPELFSIIDATNLPVMLLQPERGVYRHRLLDLRERFLAAGSDLFVQVVPEVRDYYHMHLDEPQPETLEHLDRVMDDPAEARAVQSLPDDILRAIPLLAAAAHPTEVRPIDPERTTPVDRQTGLQPVEPQEAPAFELTDLEGNPQRLDPDFDGVQIVNFWATWCPACVEEIPSMERLASRYPDRLKIYAIAFKQSPEHLREFMQDFDVSFPVPVDPDGAVAAKYDAFAFPSSFLVAADGRIHYSVNAGIIWDTEEVDAIVRELLEIEPE</sequence>